<organism evidence="1 2">
    <name type="scientific">Chitinophaga hostae</name>
    <dbReference type="NCBI Taxonomy" id="2831022"/>
    <lineage>
        <taxon>Bacteria</taxon>
        <taxon>Pseudomonadati</taxon>
        <taxon>Bacteroidota</taxon>
        <taxon>Chitinophagia</taxon>
        <taxon>Chitinophagales</taxon>
        <taxon>Chitinophagaceae</taxon>
        <taxon>Chitinophaga</taxon>
    </lineage>
</organism>
<evidence type="ECO:0000313" key="2">
    <source>
        <dbReference type="Proteomes" id="UP000676386"/>
    </source>
</evidence>
<dbReference type="EMBL" id="JAGTXB010000010">
    <property type="protein sequence ID" value="MBS0029750.1"/>
    <property type="molecule type" value="Genomic_DNA"/>
</dbReference>
<accession>A0ABS5J3G8</accession>
<proteinExistence type="predicted"/>
<reference evidence="1 2" key="1">
    <citation type="submission" date="2021-04" db="EMBL/GenBank/DDBJ databases">
        <title>Chitinophaga sp. nov., isolated from the rhizosphere soil.</title>
        <authorList>
            <person name="He S."/>
        </authorList>
    </citation>
    <scope>NUCLEOTIDE SEQUENCE [LARGE SCALE GENOMIC DNA]</scope>
    <source>
        <strain evidence="1 2">2R12</strain>
    </source>
</reference>
<sequence length="147" mass="17170">MKRMMKIYSCLLLVCFLSCRENHQPVQRFGSVTGIVPEKIATYKSLHAKVWPDVLKMIGECHIRNYSIYLKRINDNWYLFSYFEYTGKDFNADMEKMKADSTTQRWWRETAPCQLPLPDAAAKGATWSDMEEVFHADQSTSIVQSIQ</sequence>
<dbReference type="Gene3D" id="3.30.70.100">
    <property type="match status" value="1"/>
</dbReference>
<dbReference type="RefSeq" id="WP_211974835.1">
    <property type="nucleotide sequence ID" value="NZ_CBFHAM010000122.1"/>
</dbReference>
<gene>
    <name evidence="1" type="ORF">KE626_20675</name>
</gene>
<name>A0ABS5J3G8_9BACT</name>
<dbReference type="Proteomes" id="UP000676386">
    <property type="component" value="Unassembled WGS sequence"/>
</dbReference>
<dbReference type="InterPro" id="IPR011008">
    <property type="entry name" value="Dimeric_a/b-barrel"/>
</dbReference>
<keyword evidence="2" id="KW-1185">Reference proteome</keyword>
<evidence type="ECO:0000313" key="1">
    <source>
        <dbReference type="EMBL" id="MBS0029750.1"/>
    </source>
</evidence>
<dbReference type="PANTHER" id="PTHR34389">
    <property type="entry name" value="L-RHAMNOSE MUTAROTASE"/>
    <property type="match status" value="1"/>
</dbReference>
<comment type="caution">
    <text evidence="1">The sequence shown here is derived from an EMBL/GenBank/DDBJ whole genome shotgun (WGS) entry which is preliminary data.</text>
</comment>
<dbReference type="Pfam" id="PF05336">
    <property type="entry name" value="rhaM"/>
    <property type="match status" value="1"/>
</dbReference>
<protein>
    <submittedName>
        <fullName evidence="1">L-rhamnose mutarotase</fullName>
    </submittedName>
</protein>
<dbReference type="PANTHER" id="PTHR34389:SF2">
    <property type="entry name" value="L-RHAMNOSE MUTAROTASE"/>
    <property type="match status" value="1"/>
</dbReference>
<dbReference type="SUPFAM" id="SSF54909">
    <property type="entry name" value="Dimeric alpha+beta barrel"/>
    <property type="match status" value="1"/>
</dbReference>
<dbReference type="InterPro" id="IPR008000">
    <property type="entry name" value="Rham/fucose_mutarotase"/>
</dbReference>